<evidence type="ECO:0000256" key="2">
    <source>
        <dbReference type="ARBA" id="ARBA00023242"/>
    </source>
</evidence>
<dbReference type="AlphaFoldDB" id="B9RQX8"/>
<evidence type="ECO:0000256" key="3">
    <source>
        <dbReference type="SAM" id="MobiDB-lite"/>
    </source>
</evidence>
<protein>
    <recommendedName>
        <fullName evidence="6">MTD1</fullName>
    </recommendedName>
</protein>
<comment type="subcellular location">
    <subcellularLocation>
        <location evidence="1">Nucleus</location>
    </subcellularLocation>
</comment>
<feature type="compositionally biased region" description="Low complexity" evidence="3">
    <location>
        <begin position="45"/>
        <end position="57"/>
    </location>
</feature>
<evidence type="ECO:0008006" key="6">
    <source>
        <dbReference type="Google" id="ProtNLM"/>
    </source>
</evidence>
<dbReference type="GO" id="GO:0005634">
    <property type="term" value="C:nucleus"/>
    <property type="evidence" value="ECO:0007669"/>
    <property type="project" value="UniProtKB-SubCell"/>
</dbReference>
<keyword evidence="5" id="KW-1185">Reference proteome</keyword>
<evidence type="ECO:0000313" key="4">
    <source>
        <dbReference type="EMBL" id="EEF46149.1"/>
    </source>
</evidence>
<dbReference type="InParanoid" id="B9RQX8"/>
<dbReference type="InterPro" id="IPR051992">
    <property type="entry name" value="OxStress_Response_Reg"/>
</dbReference>
<name>B9RQX8_RICCO</name>
<dbReference type="GO" id="GO:0006950">
    <property type="term" value="P:response to stress"/>
    <property type="evidence" value="ECO:0007669"/>
    <property type="project" value="UniProtKB-ARBA"/>
</dbReference>
<dbReference type="OMA" id="FIRGMSC"/>
<keyword evidence="2" id="KW-0539">Nucleus</keyword>
<gene>
    <name evidence="4" type="ORF">RCOM_0707610</name>
</gene>
<dbReference type="PANTHER" id="PTHR33172:SF37">
    <property type="entry name" value="PROTEIN OXIDATIVE STRESS 3 LIKE 1"/>
    <property type="match status" value="1"/>
</dbReference>
<dbReference type="OrthoDB" id="691484at2759"/>
<organism evidence="4 5">
    <name type="scientific">Ricinus communis</name>
    <name type="common">Castor bean</name>
    <dbReference type="NCBI Taxonomy" id="3988"/>
    <lineage>
        <taxon>Eukaryota</taxon>
        <taxon>Viridiplantae</taxon>
        <taxon>Streptophyta</taxon>
        <taxon>Embryophyta</taxon>
        <taxon>Tracheophyta</taxon>
        <taxon>Spermatophyta</taxon>
        <taxon>Magnoliopsida</taxon>
        <taxon>eudicotyledons</taxon>
        <taxon>Gunneridae</taxon>
        <taxon>Pentapetalae</taxon>
        <taxon>rosids</taxon>
        <taxon>fabids</taxon>
        <taxon>Malpighiales</taxon>
        <taxon>Euphorbiaceae</taxon>
        <taxon>Acalyphoideae</taxon>
        <taxon>Acalypheae</taxon>
        <taxon>Ricinus</taxon>
    </lineage>
</organism>
<dbReference type="EMBL" id="EQ973802">
    <property type="protein sequence ID" value="EEF46149.1"/>
    <property type="molecule type" value="Genomic_DNA"/>
</dbReference>
<feature type="region of interest" description="Disordered" evidence="3">
    <location>
        <begin position="41"/>
        <end position="73"/>
    </location>
</feature>
<reference evidence="5" key="1">
    <citation type="journal article" date="2010" name="Nat. Biotechnol.">
        <title>Draft genome sequence of the oilseed species Ricinus communis.</title>
        <authorList>
            <person name="Chan A.P."/>
            <person name="Crabtree J."/>
            <person name="Zhao Q."/>
            <person name="Lorenzi H."/>
            <person name="Orvis J."/>
            <person name="Puiu D."/>
            <person name="Melake-Berhan A."/>
            <person name="Jones K.M."/>
            <person name="Redman J."/>
            <person name="Chen G."/>
            <person name="Cahoon E.B."/>
            <person name="Gedil M."/>
            <person name="Stanke M."/>
            <person name="Haas B.J."/>
            <person name="Wortman J.R."/>
            <person name="Fraser-Liggett C.M."/>
            <person name="Ravel J."/>
            <person name="Rabinowicz P.D."/>
        </authorList>
    </citation>
    <scope>NUCLEOTIDE SEQUENCE [LARGE SCALE GENOMIC DNA]</scope>
    <source>
        <strain evidence="5">cv. Hale</strain>
    </source>
</reference>
<evidence type="ECO:0000256" key="1">
    <source>
        <dbReference type="ARBA" id="ARBA00004123"/>
    </source>
</evidence>
<feature type="region of interest" description="Disordered" evidence="3">
    <location>
        <begin position="187"/>
        <end position="223"/>
    </location>
</feature>
<dbReference type="STRING" id="3988.B9RQX8"/>
<dbReference type="KEGG" id="rcu:8258594"/>
<proteinExistence type="predicted"/>
<feature type="compositionally biased region" description="Polar residues" evidence="3">
    <location>
        <begin position="58"/>
        <end position="69"/>
    </location>
</feature>
<dbReference type="Proteomes" id="UP000008311">
    <property type="component" value="Unassembled WGS sequence"/>
</dbReference>
<feature type="compositionally biased region" description="Low complexity" evidence="3">
    <location>
        <begin position="187"/>
        <end position="200"/>
    </location>
</feature>
<evidence type="ECO:0000313" key="5">
    <source>
        <dbReference type="Proteomes" id="UP000008311"/>
    </source>
</evidence>
<accession>B9RQX8</accession>
<dbReference type="PANTHER" id="PTHR33172">
    <property type="entry name" value="OS08G0516900 PROTEIN"/>
    <property type="match status" value="1"/>
</dbReference>
<dbReference type="FunCoup" id="B9RQX8">
    <property type="interactions" value="34"/>
</dbReference>
<sequence length="262" mass="28566">MSITLECNSNRGMREIEPRGIVCVATARIFESPVAEERAEVNECSSSSEAASSTTSSIGKNSDLSSNGENCEDENEVQSAFKGTLDAMDALEEALSMRRGISKFYNGKSKSFTSLAEASSSSCIKEITKPENAYTRRRRNLLAFNHVWDKNRSFPHRSNGGGISKRPISSSKSTLALAVAMSSSESISSASEDSTSSSMSNTPTHLPPLHPRSRTYHNNLASLPSPRQNFSPWRSFSVADLQQCATTSDKTDTDLKYNVTRV</sequence>
<dbReference type="eggNOG" id="KOG4210">
    <property type="taxonomic scope" value="Eukaryota"/>
</dbReference>